<evidence type="ECO:0000256" key="3">
    <source>
        <dbReference type="ARBA" id="ARBA00022776"/>
    </source>
</evidence>
<comment type="subcellular location">
    <subcellularLocation>
        <location evidence="1">Nucleus</location>
    </subcellularLocation>
</comment>
<feature type="region of interest" description="Disordered" evidence="7">
    <location>
        <begin position="610"/>
        <end position="632"/>
    </location>
</feature>
<accession>A0A9P4S7R5</accession>
<dbReference type="PANTHER" id="PTHR12663:SF0">
    <property type="entry name" value="PRECOCIOUS DISSOCIATION OF SISTERS 5, ISOFORM A"/>
    <property type="match status" value="1"/>
</dbReference>
<feature type="compositionally biased region" description="Polar residues" evidence="7">
    <location>
        <begin position="1421"/>
        <end position="1431"/>
    </location>
</feature>
<evidence type="ECO:0000256" key="6">
    <source>
        <dbReference type="SAM" id="Coils"/>
    </source>
</evidence>
<feature type="region of interest" description="Disordered" evidence="7">
    <location>
        <begin position="1"/>
        <end position="30"/>
    </location>
</feature>
<dbReference type="Gene3D" id="1.25.10.10">
    <property type="entry name" value="Leucine-rich Repeat Variant"/>
    <property type="match status" value="1"/>
</dbReference>
<dbReference type="OrthoDB" id="200660at2759"/>
<protein>
    <submittedName>
        <fullName evidence="8">Sister chromatid cohesion and DNA repair protein</fullName>
    </submittedName>
</protein>
<dbReference type="GO" id="GO:0006281">
    <property type="term" value="P:DNA repair"/>
    <property type="evidence" value="ECO:0007669"/>
    <property type="project" value="TreeGrafter"/>
</dbReference>
<evidence type="ECO:0000256" key="4">
    <source>
        <dbReference type="ARBA" id="ARBA00023242"/>
    </source>
</evidence>
<evidence type="ECO:0000256" key="2">
    <source>
        <dbReference type="ARBA" id="ARBA00022618"/>
    </source>
</evidence>
<keyword evidence="2" id="KW-0132">Cell division</keyword>
<feature type="compositionally biased region" description="Basic and acidic residues" evidence="7">
    <location>
        <begin position="1331"/>
        <end position="1342"/>
    </location>
</feature>
<dbReference type="Pfam" id="PF20168">
    <property type="entry name" value="PDS5"/>
    <property type="match status" value="1"/>
</dbReference>
<feature type="compositionally biased region" description="Acidic residues" evidence="7">
    <location>
        <begin position="1378"/>
        <end position="1410"/>
    </location>
</feature>
<sequence>MPGTRSRRSNAAAQVIQQDDMEEEEQRTSLQFHEPLTWRAGKPIPLGELLRRLETLSIELRELEQEEADRESLLPVAKQLASQNLVLHKDRGVRAWTACCVVDMFRLCAPDAPYTASQLTDLFTLFIQTIFPALSDPSNPYNGQHQYVLKSLADVKSIVLLTDLPSASNKLILQLFTMCFDVLSGPSKAVSGEELSKNVEHHMTSVLATLVDECPNLPPQVVDIILAQFLRADPRVLSAGGTKSKKVDQLEQNQSTLLLKEAPPAYNMAKNICNSCSDKMGRHISQYFSSVIMDASSFSGPNNPKSRTHRKGSISDDSEDEGAHGPSEEDLHEIEKAHRMLKELWRSSPAVLQEIIPQLEAEVNVTDVRLRSLATETLGDMIAGIGAAGPPPPAVLDPGAFPSQSLSPPSSGLKVYNFLTTPTSPHSFPTRHAEAYHTFLQRRKDKSPVIRALWTTAIGRILMTSAGGVGLDSEEEQKLLRYFADTLLDSDEKVRLAAVQAIERFEFHDIVQKLGSIGGVSDTGSILNNLAERVKDRKHSVRTEAIELLGKVWGVGYGAIAEENERITNLLGAVPSKILETYYINDKELMALADYVLFESLLPMAYPPVKPKAPQTTNGTSQKSKGYQSKDEGVYSESDIDKIRANRVLIIIRDLESKARTVLLAQKGKNQVMQAKFTEAYLKKCEEYNGGVMDKGEKEIKAQLGKLIELLSKSLPDPSKASDDLWKFAKGHDRRSYQLIRFAMATDSDHRKVHRAVREVFNKLQDDSKMQVLDTLRPLIYRSSVVLYNKSLVPAIIEYSRTDEGGLGTVAHEVLKEISAHNPEVFKAHINELARAIEKDAPTAKKMNSANAVDDLKACAGFARAFPKDVPKDRQFTQSMINFALYGTPPKAAKYAISVLMAITDKKELHSQRIFRECTNDFSYGSDFYLTKLASLSQLMLLCAGELEGEVEAAFGIAINEVLLHNPDPVDGPNPVWTDELDPHCEAKTWALKMLVNRLRAYGNIEMIKEVAEPVYKLLNKLIAKKGVLTEKVDLPEAQKSKMRLQAYLLHLKLCSNKRFDPLLSHQAFNRLATAAVHDPVEVVRQTFINKLMKYLGQNKLPIRFYSIIFMMAFEPDPRLKNSVTTWIKARAAAFAQKKDTSMETIFARFLSVLAHHPDFDLEPENLQDFAQYIIFYLKSIAKEENMPLILHVAQRVKGVRDGIDPQKSENLYALSDLAQGVIRRYEEIHGWSIQIWPGKIRLPAGIFATLPSHDAAQAIADKQYLPEEFVEQLDDLVKSSLRFKKRKSDVLGNNRAAKRVKPIGPASLKMKSLPIRKPSKSARTPKAKRIREEEAPSSDRRRSGRHAVQKSYAEQSDTEDDGEMEMSNEGANQKEDEPSEQSEAEGDEPSEQSEAEDEAGEEVEEEPEPEERKRPRSTRKSNGVQKSNGLARNKKREREIVPISSDHSSDEELSDPPGSDGE</sequence>
<keyword evidence="5" id="KW-0131">Cell cycle</keyword>
<dbReference type="GO" id="GO:0000785">
    <property type="term" value="C:chromatin"/>
    <property type="evidence" value="ECO:0007669"/>
    <property type="project" value="TreeGrafter"/>
</dbReference>
<dbReference type="GO" id="GO:0051301">
    <property type="term" value="P:cell division"/>
    <property type="evidence" value="ECO:0007669"/>
    <property type="project" value="UniProtKB-KW"/>
</dbReference>
<dbReference type="EMBL" id="MU006102">
    <property type="protein sequence ID" value="KAF2836720.1"/>
    <property type="molecule type" value="Genomic_DNA"/>
</dbReference>
<feature type="compositionally biased region" description="Basic residues" evidence="7">
    <location>
        <begin position="1318"/>
        <end position="1330"/>
    </location>
</feature>
<evidence type="ECO:0000313" key="8">
    <source>
        <dbReference type="EMBL" id="KAF2836720.1"/>
    </source>
</evidence>
<dbReference type="CDD" id="cd19953">
    <property type="entry name" value="PDS5"/>
    <property type="match status" value="1"/>
</dbReference>
<organism evidence="8 9">
    <name type="scientific">Patellaria atrata CBS 101060</name>
    <dbReference type="NCBI Taxonomy" id="1346257"/>
    <lineage>
        <taxon>Eukaryota</taxon>
        <taxon>Fungi</taxon>
        <taxon>Dikarya</taxon>
        <taxon>Ascomycota</taxon>
        <taxon>Pezizomycotina</taxon>
        <taxon>Dothideomycetes</taxon>
        <taxon>Dothideomycetes incertae sedis</taxon>
        <taxon>Patellariales</taxon>
        <taxon>Patellariaceae</taxon>
        <taxon>Patellaria</taxon>
    </lineage>
</organism>
<dbReference type="PANTHER" id="PTHR12663">
    <property type="entry name" value="ANDROGEN INDUCED INHIBITOR OF PROLIFERATION AS3 / PDS5-RELATED"/>
    <property type="match status" value="1"/>
</dbReference>
<dbReference type="InterPro" id="IPR011989">
    <property type="entry name" value="ARM-like"/>
</dbReference>
<comment type="caution">
    <text evidence="8">The sequence shown here is derived from an EMBL/GenBank/DDBJ whole genome shotgun (WGS) entry which is preliminary data.</text>
</comment>
<reference evidence="8" key="1">
    <citation type="journal article" date="2020" name="Stud. Mycol.">
        <title>101 Dothideomycetes genomes: a test case for predicting lifestyles and emergence of pathogens.</title>
        <authorList>
            <person name="Haridas S."/>
            <person name="Albert R."/>
            <person name="Binder M."/>
            <person name="Bloem J."/>
            <person name="Labutti K."/>
            <person name="Salamov A."/>
            <person name="Andreopoulos B."/>
            <person name="Baker S."/>
            <person name="Barry K."/>
            <person name="Bills G."/>
            <person name="Bluhm B."/>
            <person name="Cannon C."/>
            <person name="Castanera R."/>
            <person name="Culley D."/>
            <person name="Daum C."/>
            <person name="Ezra D."/>
            <person name="Gonzalez J."/>
            <person name="Henrissat B."/>
            <person name="Kuo A."/>
            <person name="Liang C."/>
            <person name="Lipzen A."/>
            <person name="Lutzoni F."/>
            <person name="Magnuson J."/>
            <person name="Mondo S."/>
            <person name="Nolan M."/>
            <person name="Ohm R."/>
            <person name="Pangilinan J."/>
            <person name="Park H.-J."/>
            <person name="Ramirez L."/>
            <person name="Alfaro M."/>
            <person name="Sun H."/>
            <person name="Tritt A."/>
            <person name="Yoshinaga Y."/>
            <person name="Zwiers L.-H."/>
            <person name="Turgeon B."/>
            <person name="Goodwin S."/>
            <person name="Spatafora J."/>
            <person name="Crous P."/>
            <person name="Grigoriev I."/>
        </authorList>
    </citation>
    <scope>NUCLEOTIDE SEQUENCE</scope>
    <source>
        <strain evidence="8">CBS 101060</strain>
    </source>
</reference>
<feature type="region of interest" description="Disordered" evidence="7">
    <location>
        <begin position="1294"/>
        <end position="1463"/>
    </location>
</feature>
<evidence type="ECO:0000256" key="5">
    <source>
        <dbReference type="ARBA" id="ARBA00023306"/>
    </source>
</evidence>
<keyword evidence="9" id="KW-1185">Reference proteome</keyword>
<evidence type="ECO:0000256" key="7">
    <source>
        <dbReference type="SAM" id="MobiDB-lite"/>
    </source>
</evidence>
<keyword evidence="4" id="KW-0539">Nucleus</keyword>
<feature type="compositionally biased region" description="Acidic residues" evidence="7">
    <location>
        <begin position="1357"/>
        <end position="1367"/>
    </location>
</feature>
<dbReference type="SUPFAM" id="SSF48371">
    <property type="entry name" value="ARM repeat"/>
    <property type="match status" value="1"/>
</dbReference>
<dbReference type="Proteomes" id="UP000799429">
    <property type="component" value="Unassembled WGS sequence"/>
</dbReference>
<keyword evidence="6" id="KW-0175">Coiled coil</keyword>
<keyword evidence="3" id="KW-0498">Mitosis</keyword>
<dbReference type="GO" id="GO:0007064">
    <property type="term" value="P:mitotic sister chromatid cohesion"/>
    <property type="evidence" value="ECO:0007669"/>
    <property type="project" value="InterPro"/>
</dbReference>
<feature type="coiled-coil region" evidence="6">
    <location>
        <begin position="46"/>
        <end position="73"/>
    </location>
</feature>
<proteinExistence type="predicted"/>
<evidence type="ECO:0000313" key="9">
    <source>
        <dbReference type="Proteomes" id="UP000799429"/>
    </source>
</evidence>
<dbReference type="InterPro" id="IPR039776">
    <property type="entry name" value="Pds5"/>
</dbReference>
<name>A0A9P4S7R5_9PEZI</name>
<feature type="compositionally biased region" description="Polar residues" evidence="7">
    <location>
        <begin position="614"/>
        <end position="627"/>
    </location>
</feature>
<feature type="region of interest" description="Disordered" evidence="7">
    <location>
        <begin position="298"/>
        <end position="329"/>
    </location>
</feature>
<dbReference type="GO" id="GO:0005634">
    <property type="term" value="C:nucleus"/>
    <property type="evidence" value="ECO:0007669"/>
    <property type="project" value="UniProtKB-SubCell"/>
</dbReference>
<dbReference type="InterPro" id="IPR016024">
    <property type="entry name" value="ARM-type_fold"/>
</dbReference>
<evidence type="ECO:0000256" key="1">
    <source>
        <dbReference type="ARBA" id="ARBA00004123"/>
    </source>
</evidence>
<gene>
    <name evidence="8" type="ORF">M501DRAFT_987001</name>
</gene>